<dbReference type="Gene3D" id="1.20.1510.10">
    <property type="entry name" value="Cation efflux protein transmembrane domain"/>
    <property type="match status" value="1"/>
</dbReference>
<evidence type="ECO:0000256" key="3">
    <source>
        <dbReference type="ARBA" id="ARBA00022448"/>
    </source>
</evidence>
<evidence type="ECO:0000259" key="9">
    <source>
        <dbReference type="Pfam" id="PF01545"/>
    </source>
</evidence>
<dbReference type="FunFam" id="1.20.1510.10:FF:000013">
    <property type="entry name" value="Cation efflux family protein"/>
    <property type="match status" value="1"/>
</dbReference>
<feature type="region of interest" description="Disordered" evidence="8">
    <location>
        <begin position="13"/>
        <end position="34"/>
    </location>
</feature>
<organism evidence="10 11">
    <name type="scientific">Saxophila tyrrhenica</name>
    <dbReference type="NCBI Taxonomy" id="1690608"/>
    <lineage>
        <taxon>Eukaryota</taxon>
        <taxon>Fungi</taxon>
        <taxon>Dikarya</taxon>
        <taxon>Ascomycota</taxon>
        <taxon>Pezizomycotina</taxon>
        <taxon>Dothideomycetes</taxon>
        <taxon>Dothideomycetidae</taxon>
        <taxon>Mycosphaerellales</taxon>
        <taxon>Extremaceae</taxon>
        <taxon>Saxophila</taxon>
    </lineage>
</organism>
<feature type="compositionally biased region" description="Basic residues" evidence="8">
    <location>
        <begin position="15"/>
        <end position="24"/>
    </location>
</feature>
<dbReference type="NCBIfam" id="TIGR01297">
    <property type="entry name" value="CDF"/>
    <property type="match status" value="1"/>
</dbReference>
<dbReference type="GO" id="GO:0098771">
    <property type="term" value="P:inorganic ion homeostasis"/>
    <property type="evidence" value="ECO:0007669"/>
    <property type="project" value="UniProtKB-ARBA"/>
</dbReference>
<keyword evidence="3" id="KW-0813">Transport</keyword>
<feature type="domain" description="Cation efflux protein transmembrane" evidence="9">
    <location>
        <begin position="44"/>
        <end position="263"/>
    </location>
</feature>
<dbReference type="GO" id="GO:0016020">
    <property type="term" value="C:membrane"/>
    <property type="evidence" value="ECO:0007669"/>
    <property type="project" value="UniProtKB-SubCell"/>
</dbReference>
<proteinExistence type="inferred from homology"/>
<comment type="subcellular location">
    <subcellularLocation>
        <location evidence="1">Membrane</location>
        <topology evidence="1">Multi-pass membrane protein</topology>
    </subcellularLocation>
</comment>
<dbReference type="PANTHER" id="PTHR43840">
    <property type="entry name" value="MITOCHONDRIAL METAL TRANSPORTER 1-RELATED"/>
    <property type="match status" value="1"/>
</dbReference>
<dbReference type="GO" id="GO:0030003">
    <property type="term" value="P:intracellular monoatomic cation homeostasis"/>
    <property type="evidence" value="ECO:0007669"/>
    <property type="project" value="UniProtKB-ARBA"/>
</dbReference>
<dbReference type="AlphaFoldDB" id="A0AAV9PGS8"/>
<reference evidence="10 11" key="1">
    <citation type="submission" date="2023-08" db="EMBL/GenBank/DDBJ databases">
        <title>Black Yeasts Isolated from many extreme environments.</title>
        <authorList>
            <person name="Coleine C."/>
            <person name="Stajich J.E."/>
            <person name="Selbmann L."/>
        </authorList>
    </citation>
    <scope>NUCLEOTIDE SEQUENCE [LARGE SCALE GENOMIC DNA]</scope>
    <source>
        <strain evidence="10 11">CCFEE 5935</strain>
    </source>
</reference>
<evidence type="ECO:0000256" key="5">
    <source>
        <dbReference type="ARBA" id="ARBA00022989"/>
    </source>
</evidence>
<dbReference type="GO" id="GO:0008324">
    <property type="term" value="F:monoatomic cation transmembrane transporter activity"/>
    <property type="evidence" value="ECO:0007669"/>
    <property type="project" value="InterPro"/>
</dbReference>
<sequence length="408" mass="43869">MGMDSKVDVVQARGHAGHAHHHHHDNTYLTSSNKKDPGVRITRIGLYVNLGMAIGKGVGGYVFNSQALTADALHALTDLVSDITTLATISYSLRRPTSRFPMGYGKIESLGALGVSGLLLSGGLMIGLQSIMALAQQFFPELAHTLSHVGIFEHAHSHGHSHGATDLGPNINAAWLAAGSIVVKEWLYRATMKVAKQKRSSVLASNAYHHRVDSLTAFVALVTICASRFLSNAAWLDPVGGLAISGMIVQAGWTNTKTALFELSDVSIDQEIVGKVEKAANQALQEQSLSDVVIRGVQGVKSGQNVMTEIEVGAPSSWTVGKTEEVEAMIREKVGAEVRGVRRVVVRFSSAEKEEPAFAREFVARRGSESEVEDGAHEHDHDHHDHDHKHANGSTSSSSVDGNAHKRR</sequence>
<dbReference type="RefSeq" id="XP_064660550.1">
    <property type="nucleotide sequence ID" value="XM_064800599.1"/>
</dbReference>
<evidence type="ECO:0000256" key="4">
    <source>
        <dbReference type="ARBA" id="ARBA00022692"/>
    </source>
</evidence>
<evidence type="ECO:0000256" key="8">
    <source>
        <dbReference type="SAM" id="MobiDB-lite"/>
    </source>
</evidence>
<keyword evidence="4" id="KW-0812">Transmembrane</keyword>
<dbReference type="GeneID" id="89924689"/>
<dbReference type="InterPro" id="IPR058533">
    <property type="entry name" value="Cation_efflux_TM"/>
</dbReference>
<evidence type="ECO:0000313" key="10">
    <source>
        <dbReference type="EMBL" id="KAK5171706.1"/>
    </source>
</evidence>
<evidence type="ECO:0000256" key="7">
    <source>
        <dbReference type="ARBA" id="ARBA00023136"/>
    </source>
</evidence>
<evidence type="ECO:0000256" key="1">
    <source>
        <dbReference type="ARBA" id="ARBA00004141"/>
    </source>
</evidence>
<keyword evidence="7" id="KW-0472">Membrane</keyword>
<evidence type="ECO:0000256" key="2">
    <source>
        <dbReference type="ARBA" id="ARBA00008873"/>
    </source>
</evidence>
<protein>
    <submittedName>
        <fullName evidence="10">Mitochondrial metal transporter</fullName>
    </submittedName>
</protein>
<evidence type="ECO:0000256" key="6">
    <source>
        <dbReference type="ARBA" id="ARBA00023065"/>
    </source>
</evidence>
<dbReference type="SUPFAM" id="SSF161111">
    <property type="entry name" value="Cation efflux protein transmembrane domain-like"/>
    <property type="match status" value="1"/>
</dbReference>
<dbReference type="PANTHER" id="PTHR43840:SF15">
    <property type="entry name" value="MITOCHONDRIAL METAL TRANSPORTER 1-RELATED"/>
    <property type="match status" value="1"/>
</dbReference>
<dbReference type="EMBL" id="JAVRRT010000005">
    <property type="protein sequence ID" value="KAK5171706.1"/>
    <property type="molecule type" value="Genomic_DNA"/>
</dbReference>
<feature type="region of interest" description="Disordered" evidence="8">
    <location>
        <begin position="364"/>
        <end position="408"/>
    </location>
</feature>
<feature type="compositionally biased region" description="Basic and acidic residues" evidence="8">
    <location>
        <begin position="364"/>
        <end position="390"/>
    </location>
</feature>
<keyword evidence="11" id="KW-1185">Reference proteome</keyword>
<dbReference type="InterPro" id="IPR002524">
    <property type="entry name" value="Cation_efflux"/>
</dbReference>
<dbReference type="InterPro" id="IPR050291">
    <property type="entry name" value="CDF_Transporter"/>
</dbReference>
<keyword evidence="5" id="KW-1133">Transmembrane helix</keyword>
<dbReference type="InterPro" id="IPR027469">
    <property type="entry name" value="Cation_efflux_TMD_sf"/>
</dbReference>
<dbReference type="GO" id="GO:0005739">
    <property type="term" value="C:mitochondrion"/>
    <property type="evidence" value="ECO:0007669"/>
    <property type="project" value="UniProtKB-ARBA"/>
</dbReference>
<name>A0AAV9PGS8_9PEZI</name>
<accession>A0AAV9PGS8</accession>
<comment type="similarity">
    <text evidence="2">Belongs to the cation diffusion facilitator (CDF) transporter (TC 2.A.4) family. SLC30A subfamily.</text>
</comment>
<comment type="caution">
    <text evidence="10">The sequence shown here is derived from an EMBL/GenBank/DDBJ whole genome shotgun (WGS) entry which is preliminary data.</text>
</comment>
<dbReference type="Pfam" id="PF01545">
    <property type="entry name" value="Cation_efflux"/>
    <property type="match status" value="1"/>
</dbReference>
<dbReference type="Proteomes" id="UP001337655">
    <property type="component" value="Unassembled WGS sequence"/>
</dbReference>
<keyword evidence="6" id="KW-0406">Ion transport</keyword>
<evidence type="ECO:0000313" key="11">
    <source>
        <dbReference type="Proteomes" id="UP001337655"/>
    </source>
</evidence>
<gene>
    <name evidence="10" type="primary">MMT2</name>
    <name evidence="10" type="ORF">LTR77_003342</name>
</gene>
<feature type="compositionally biased region" description="Polar residues" evidence="8">
    <location>
        <begin position="392"/>
        <end position="401"/>
    </location>
</feature>